<protein>
    <recommendedName>
        <fullName evidence="3">Amidohydrolase 3 domain-containing protein</fullName>
    </recommendedName>
</protein>
<dbReference type="InterPro" id="IPR011059">
    <property type="entry name" value="Metal-dep_hydrolase_composite"/>
</dbReference>
<keyword evidence="2" id="KW-1185">Reference proteome</keyword>
<dbReference type="PANTHER" id="PTHR22642:SF2">
    <property type="entry name" value="PROTEIN LONG AFTER FAR-RED 3"/>
    <property type="match status" value="1"/>
</dbReference>
<dbReference type="EMBL" id="JAOSHN010000001">
    <property type="protein sequence ID" value="MCU7377417.1"/>
    <property type="molecule type" value="Genomic_DNA"/>
</dbReference>
<dbReference type="SUPFAM" id="SSF51338">
    <property type="entry name" value="Composite domain of metallo-dependent hydrolases"/>
    <property type="match status" value="1"/>
</dbReference>
<proteinExistence type="predicted"/>
<dbReference type="Gene3D" id="2.30.40.10">
    <property type="entry name" value="Urease, subunit C, domain 1"/>
    <property type="match status" value="1"/>
</dbReference>
<comment type="caution">
    <text evidence="1">The sequence shown here is derived from an EMBL/GenBank/DDBJ whole genome shotgun (WGS) entry which is preliminary data.</text>
</comment>
<dbReference type="PANTHER" id="PTHR22642">
    <property type="entry name" value="IMIDAZOLONEPROPIONASE"/>
    <property type="match status" value="1"/>
</dbReference>
<sequence length="77" mass="8367">MENKKEIADIVILNANVYLADDQDTMAEAIAVKGSKILCVGKESFIRSRIGSTTEIIDAAGKTVMPGPIQKLSWTQE</sequence>
<accession>A0A9J6QJW3</accession>
<name>A0A9J6QJW3_9FIRM</name>
<reference evidence="1" key="1">
    <citation type="submission" date="2022-09" db="EMBL/GenBank/DDBJ databases">
        <title>Culturomic study of gut microbiota in children with autism spectrum disorder.</title>
        <authorList>
            <person name="Efimov B.A."/>
            <person name="Chaplin A.V."/>
            <person name="Sokolova S.R."/>
            <person name="Pikina A.P."/>
            <person name="Korzhanova M."/>
            <person name="Belova V."/>
            <person name="Korostin D."/>
        </authorList>
    </citation>
    <scope>NUCLEOTIDE SEQUENCE</scope>
    <source>
        <strain evidence="1">ASD5510</strain>
    </source>
</reference>
<evidence type="ECO:0000313" key="1">
    <source>
        <dbReference type="EMBL" id="MCU7377417.1"/>
    </source>
</evidence>
<evidence type="ECO:0008006" key="3">
    <source>
        <dbReference type="Google" id="ProtNLM"/>
    </source>
</evidence>
<dbReference type="GO" id="GO:0016810">
    <property type="term" value="F:hydrolase activity, acting on carbon-nitrogen (but not peptide) bonds"/>
    <property type="evidence" value="ECO:0007669"/>
    <property type="project" value="InterPro"/>
</dbReference>
<gene>
    <name evidence="1" type="ORF">OBO34_03495</name>
</gene>
<evidence type="ECO:0000313" key="2">
    <source>
        <dbReference type="Proteomes" id="UP001065549"/>
    </source>
</evidence>
<dbReference type="RefSeq" id="WP_253020774.1">
    <property type="nucleotide sequence ID" value="NZ_JAOSHN010000001.1"/>
</dbReference>
<dbReference type="Proteomes" id="UP001065549">
    <property type="component" value="Unassembled WGS sequence"/>
</dbReference>
<organism evidence="1 2">
    <name type="scientific">Hominibacterium faecale</name>
    <dbReference type="NCBI Taxonomy" id="2839743"/>
    <lineage>
        <taxon>Bacteria</taxon>
        <taxon>Bacillati</taxon>
        <taxon>Bacillota</taxon>
        <taxon>Clostridia</taxon>
        <taxon>Peptostreptococcales</taxon>
        <taxon>Anaerovoracaceae</taxon>
        <taxon>Hominibacterium</taxon>
    </lineage>
</organism>
<dbReference type="AlphaFoldDB" id="A0A9J6QJW3"/>